<dbReference type="PROSITE" id="PS50871">
    <property type="entry name" value="C1Q"/>
    <property type="match status" value="1"/>
</dbReference>
<dbReference type="PRINTS" id="PR00007">
    <property type="entry name" value="COMPLEMNTC1Q"/>
</dbReference>
<accession>A0A8S3PZ51</accession>
<dbReference type="SUPFAM" id="SSF49842">
    <property type="entry name" value="TNF-like"/>
    <property type="match status" value="1"/>
</dbReference>
<comment type="caution">
    <text evidence="4">The sequence shown here is derived from an EMBL/GenBank/DDBJ whole genome shotgun (WGS) entry which is preliminary data.</text>
</comment>
<evidence type="ECO:0000313" key="4">
    <source>
        <dbReference type="EMBL" id="CAG2187994.1"/>
    </source>
</evidence>
<feature type="domain" description="C1q" evidence="3">
    <location>
        <begin position="64"/>
        <end position="194"/>
    </location>
</feature>
<keyword evidence="5" id="KW-1185">Reference proteome</keyword>
<dbReference type="PANTHER" id="PTHR15427:SF50">
    <property type="entry name" value="COMPLEMENT C1Q TUMOR NECROSIS FACTOR-RELATED PROTEIN 2-LIKE"/>
    <property type="match status" value="1"/>
</dbReference>
<reference evidence="4" key="1">
    <citation type="submission" date="2021-03" db="EMBL/GenBank/DDBJ databases">
        <authorList>
            <person name="Bekaert M."/>
        </authorList>
    </citation>
    <scope>NUCLEOTIDE SEQUENCE</scope>
</reference>
<dbReference type="InterPro" id="IPR050392">
    <property type="entry name" value="Collagen/C1q_domain"/>
</dbReference>
<evidence type="ECO:0000256" key="1">
    <source>
        <dbReference type="ARBA" id="ARBA00004613"/>
    </source>
</evidence>
<dbReference type="PANTHER" id="PTHR15427">
    <property type="entry name" value="EMILIN ELASTIN MICROFIBRIL INTERFACE-LOCATED PROTEIN ELASTIN MICROFIBRIL INTERFACER"/>
    <property type="match status" value="1"/>
</dbReference>
<dbReference type="InterPro" id="IPR001073">
    <property type="entry name" value="C1q_dom"/>
</dbReference>
<dbReference type="SMART" id="SM00110">
    <property type="entry name" value="C1Q"/>
    <property type="match status" value="1"/>
</dbReference>
<organism evidence="4 5">
    <name type="scientific">Mytilus edulis</name>
    <name type="common">Blue mussel</name>
    <dbReference type="NCBI Taxonomy" id="6550"/>
    <lineage>
        <taxon>Eukaryota</taxon>
        <taxon>Metazoa</taxon>
        <taxon>Spiralia</taxon>
        <taxon>Lophotrochozoa</taxon>
        <taxon>Mollusca</taxon>
        <taxon>Bivalvia</taxon>
        <taxon>Autobranchia</taxon>
        <taxon>Pteriomorphia</taxon>
        <taxon>Mytilida</taxon>
        <taxon>Mytiloidea</taxon>
        <taxon>Mytilidae</taxon>
        <taxon>Mytilinae</taxon>
        <taxon>Mytilus</taxon>
    </lineage>
</organism>
<dbReference type="AlphaFoldDB" id="A0A8S3PZ51"/>
<dbReference type="InterPro" id="IPR008983">
    <property type="entry name" value="Tumour_necrosis_fac-like_dom"/>
</dbReference>
<gene>
    <name evidence="4" type="ORF">MEDL_3408</name>
</gene>
<dbReference type="Gene3D" id="2.60.120.40">
    <property type="match status" value="1"/>
</dbReference>
<evidence type="ECO:0000259" key="3">
    <source>
        <dbReference type="PROSITE" id="PS50871"/>
    </source>
</evidence>
<sequence>MIWEQIVVVESTCDSELQNVLYQDVLNMMMKMKGPSSENGLFQDLLDMMMKIKGPSSEPSTCNCKKTVIAFTASLSAAKSIGINEVVKFDKVWTNEGNGYHPNSGVFTAPKAGFYQISATIMSPNGKYFHSYLMKNNKQTVGMYPGRGHHTGAANIVLKLKKGDRVYIKHASNTESIYSDSNHYSMFSGFLISE</sequence>
<evidence type="ECO:0000313" key="5">
    <source>
        <dbReference type="Proteomes" id="UP000683360"/>
    </source>
</evidence>
<dbReference type="OrthoDB" id="10071402at2759"/>
<dbReference type="GO" id="GO:0005576">
    <property type="term" value="C:extracellular region"/>
    <property type="evidence" value="ECO:0007669"/>
    <property type="project" value="UniProtKB-SubCell"/>
</dbReference>
<comment type="subcellular location">
    <subcellularLocation>
        <location evidence="1">Secreted</location>
    </subcellularLocation>
</comment>
<evidence type="ECO:0000256" key="2">
    <source>
        <dbReference type="ARBA" id="ARBA00022525"/>
    </source>
</evidence>
<protein>
    <submittedName>
        <fullName evidence="4">C1QL</fullName>
    </submittedName>
</protein>
<dbReference type="EMBL" id="CAJPWZ010000192">
    <property type="protein sequence ID" value="CAG2187994.1"/>
    <property type="molecule type" value="Genomic_DNA"/>
</dbReference>
<proteinExistence type="predicted"/>
<dbReference type="Proteomes" id="UP000683360">
    <property type="component" value="Unassembled WGS sequence"/>
</dbReference>
<dbReference type="Pfam" id="PF00386">
    <property type="entry name" value="C1q"/>
    <property type="match status" value="1"/>
</dbReference>
<keyword evidence="2" id="KW-0964">Secreted</keyword>
<name>A0A8S3PZ51_MYTED</name>